<proteinExistence type="predicted"/>
<dbReference type="Proteomes" id="UP000694845">
    <property type="component" value="Unplaced"/>
</dbReference>
<keyword evidence="1" id="KW-0175">Coiled coil</keyword>
<dbReference type="OMA" id="VMTFANI"/>
<reference evidence="4" key="1">
    <citation type="submission" date="2025-08" db="UniProtKB">
        <authorList>
            <consortium name="RefSeq"/>
        </authorList>
    </citation>
    <scope>IDENTIFICATION</scope>
</reference>
<dbReference type="SUPFAM" id="SSF47986">
    <property type="entry name" value="DEATH domain"/>
    <property type="match status" value="2"/>
</dbReference>
<dbReference type="Pfam" id="PF00531">
    <property type="entry name" value="Death"/>
    <property type="match status" value="1"/>
</dbReference>
<dbReference type="RefSeq" id="XP_022081804.1">
    <property type="nucleotide sequence ID" value="XM_022226112.1"/>
</dbReference>
<dbReference type="OrthoDB" id="9417953at2759"/>
<dbReference type="GeneID" id="110974454"/>
<keyword evidence="3" id="KW-1185">Reference proteome</keyword>
<dbReference type="InterPro" id="IPR000488">
    <property type="entry name" value="Death_dom"/>
</dbReference>
<gene>
    <name evidence="4" type="primary">LOC110974454</name>
</gene>
<dbReference type="InterPro" id="IPR011029">
    <property type="entry name" value="DEATH-like_dom_sf"/>
</dbReference>
<evidence type="ECO:0000259" key="2">
    <source>
        <dbReference type="PROSITE" id="PS50017"/>
    </source>
</evidence>
<dbReference type="KEGG" id="aplc:110974454"/>
<dbReference type="Gene3D" id="1.10.533.10">
    <property type="entry name" value="Death Domain, Fas"/>
    <property type="match status" value="2"/>
</dbReference>
<feature type="domain" description="Death" evidence="2">
    <location>
        <begin position="516"/>
        <end position="588"/>
    </location>
</feature>
<sequence length="588" mass="65619">MATQSGSTNTTTDLKRPMERGVPTLEDLLQQVMTFANIKEARIKELEAQVERAERENLQLKEQAAAWFLEKKALNAQIKELKDKFKTPKDKQVRNVSSEALSINAEGDGSSRLTSVEDQGPSAVGNLLANSRRCQIGGEHPASTPSSISSQVEADCAVTDLPNTHLPQAFPTKFMKPTADTAALGGSKEAVAVTTTDPAKTQAAATADFPDALLKSAVQTAGGTALGDSKERLPITETSMDVTKAAAVASQRAAVNKLDGESCSMAEISSRKEGRVRTITTDMMTWLSENLSRTEWKPLLRKMGLSDNEIDNASDGSMRIVEQRYQCFFHWRQTRGNKASVDALLAAIHAKSLKQLAFDFCEEFPEETSPAEATCQPEPSAPRIFSSQFVRFMWEFVDNGNRLLQDLHGCSKLSPEQCQKLGYHAKEEYVDIVLKHWSSKYYSQNNSDKSFDKRKELWKVLQCCGKKVRDVFKKHVDQGGVIGPAMDWDTKIENLSYSTTQVIEEKLSTKDGVMHNWKDLADWLRKRHQHSFEPVTNHKIKMWDQDLDPQKGARSILSIWETTTQAKVGVLYEWLVQNARLDIAVSLE</sequence>
<accession>A0A8B7XLW3</accession>
<evidence type="ECO:0000313" key="3">
    <source>
        <dbReference type="Proteomes" id="UP000694845"/>
    </source>
</evidence>
<name>A0A8B7XLW3_ACAPL</name>
<evidence type="ECO:0000313" key="4">
    <source>
        <dbReference type="RefSeq" id="XP_022081804.1"/>
    </source>
</evidence>
<feature type="domain" description="Death" evidence="2">
    <location>
        <begin position="295"/>
        <end position="364"/>
    </location>
</feature>
<dbReference type="AlphaFoldDB" id="A0A8B7XLW3"/>
<dbReference type="GO" id="GO:0007165">
    <property type="term" value="P:signal transduction"/>
    <property type="evidence" value="ECO:0007669"/>
    <property type="project" value="InterPro"/>
</dbReference>
<feature type="coiled-coil region" evidence="1">
    <location>
        <begin position="36"/>
        <end position="84"/>
    </location>
</feature>
<dbReference type="PROSITE" id="PS50017">
    <property type="entry name" value="DEATH_DOMAIN"/>
    <property type="match status" value="2"/>
</dbReference>
<protein>
    <submittedName>
        <fullName evidence="4">Uncharacterized protein LOC110974454</fullName>
    </submittedName>
</protein>
<dbReference type="CDD" id="cd01670">
    <property type="entry name" value="Death"/>
    <property type="match status" value="1"/>
</dbReference>
<organism evidence="3 4">
    <name type="scientific">Acanthaster planci</name>
    <name type="common">Crown-of-thorns starfish</name>
    <dbReference type="NCBI Taxonomy" id="133434"/>
    <lineage>
        <taxon>Eukaryota</taxon>
        <taxon>Metazoa</taxon>
        <taxon>Echinodermata</taxon>
        <taxon>Eleutherozoa</taxon>
        <taxon>Asterozoa</taxon>
        <taxon>Asteroidea</taxon>
        <taxon>Valvatacea</taxon>
        <taxon>Valvatida</taxon>
        <taxon>Acanthasteridae</taxon>
        <taxon>Acanthaster</taxon>
    </lineage>
</organism>
<evidence type="ECO:0000256" key="1">
    <source>
        <dbReference type="SAM" id="Coils"/>
    </source>
</evidence>